<reference evidence="6 7" key="1">
    <citation type="submission" date="2016-10" db="EMBL/GenBank/DDBJ databases">
        <authorList>
            <person name="de Groot N.N."/>
        </authorList>
    </citation>
    <scope>NUCLEOTIDE SEQUENCE [LARGE SCALE GENOMIC DNA]</scope>
    <source>
        <strain evidence="6 7">IBRC-M 10780</strain>
    </source>
</reference>
<dbReference type="Gene3D" id="1.10.10.10">
    <property type="entry name" value="Winged helix-like DNA-binding domain superfamily/Winged helix DNA-binding domain"/>
    <property type="match status" value="1"/>
</dbReference>
<dbReference type="PANTHER" id="PTHR30126">
    <property type="entry name" value="HTH-TYPE TRANSCRIPTIONAL REGULATOR"/>
    <property type="match status" value="1"/>
</dbReference>
<sequence>MDMKSVQTFILAAEHENFRIVAERLFITQPAITFQIRQLEKELGDKLFIKQGRNVYLTEYGRVFYHEAKKLVDQYNKSKAALNRHKQGFLKTIRLGISPMLADTILPSVIHKYIDLHPNVEFSISVKESIDLIKAVESREVDLGLSCMPGYANITSIKFHEEPVSLICKHDGYDAESGPIIDAVHLLEENIIFTDNHPVYWDALKRQLNELIPNLRFMKVNQSHITKRFVLEGIGVSFLPKSIIHKELMEGRLLEIPINAFTPPKAAMYIIYKHEHVVDNELTDFITNVYYS</sequence>
<dbReference type="InterPro" id="IPR036388">
    <property type="entry name" value="WH-like_DNA-bd_sf"/>
</dbReference>
<keyword evidence="3" id="KW-0238">DNA-binding</keyword>
<dbReference type="InterPro" id="IPR005119">
    <property type="entry name" value="LysR_subst-bd"/>
</dbReference>
<dbReference type="CDD" id="cd05466">
    <property type="entry name" value="PBP2_LTTR_substrate"/>
    <property type="match status" value="1"/>
</dbReference>
<dbReference type="STRING" id="930131.SAMN05216389_102177"/>
<dbReference type="Gene3D" id="3.40.190.290">
    <property type="match status" value="1"/>
</dbReference>
<accession>A0A1H9ZB50</accession>
<keyword evidence="2" id="KW-0805">Transcription regulation</keyword>
<dbReference type="PRINTS" id="PR00039">
    <property type="entry name" value="HTHLYSR"/>
</dbReference>
<evidence type="ECO:0000256" key="4">
    <source>
        <dbReference type="ARBA" id="ARBA00023163"/>
    </source>
</evidence>
<dbReference type="PROSITE" id="PS50931">
    <property type="entry name" value="HTH_LYSR"/>
    <property type="match status" value="1"/>
</dbReference>
<dbReference type="SUPFAM" id="SSF46785">
    <property type="entry name" value="Winged helix' DNA-binding domain"/>
    <property type="match status" value="1"/>
</dbReference>
<protein>
    <submittedName>
        <fullName evidence="6">LysR family transcriptional regulator, repressor for citA</fullName>
    </submittedName>
</protein>
<keyword evidence="4" id="KW-0804">Transcription</keyword>
<dbReference type="Pfam" id="PF00126">
    <property type="entry name" value="HTH_1"/>
    <property type="match status" value="1"/>
</dbReference>
<dbReference type="RefSeq" id="WP_090866765.1">
    <property type="nucleotide sequence ID" value="NZ_FOHE01000002.1"/>
</dbReference>
<dbReference type="InterPro" id="IPR000847">
    <property type="entry name" value="LysR_HTH_N"/>
</dbReference>
<gene>
    <name evidence="6" type="ORF">SAMN05216389_102177</name>
</gene>
<keyword evidence="7" id="KW-1185">Reference proteome</keyword>
<feature type="domain" description="HTH lysR-type" evidence="5">
    <location>
        <begin position="1"/>
        <end position="58"/>
    </location>
</feature>
<name>A0A1H9ZB50_9BACI</name>
<evidence type="ECO:0000313" key="6">
    <source>
        <dbReference type="EMBL" id="SES78780.1"/>
    </source>
</evidence>
<evidence type="ECO:0000256" key="2">
    <source>
        <dbReference type="ARBA" id="ARBA00023015"/>
    </source>
</evidence>
<evidence type="ECO:0000259" key="5">
    <source>
        <dbReference type="PROSITE" id="PS50931"/>
    </source>
</evidence>
<dbReference type="InterPro" id="IPR036390">
    <property type="entry name" value="WH_DNA-bd_sf"/>
</dbReference>
<dbReference type="OrthoDB" id="9803735at2"/>
<dbReference type="GO" id="GO:0003700">
    <property type="term" value="F:DNA-binding transcription factor activity"/>
    <property type="evidence" value="ECO:0007669"/>
    <property type="project" value="InterPro"/>
</dbReference>
<dbReference type="GO" id="GO:0000976">
    <property type="term" value="F:transcription cis-regulatory region binding"/>
    <property type="evidence" value="ECO:0007669"/>
    <property type="project" value="TreeGrafter"/>
</dbReference>
<organism evidence="6 7">
    <name type="scientific">Oceanobacillus limi</name>
    <dbReference type="NCBI Taxonomy" id="930131"/>
    <lineage>
        <taxon>Bacteria</taxon>
        <taxon>Bacillati</taxon>
        <taxon>Bacillota</taxon>
        <taxon>Bacilli</taxon>
        <taxon>Bacillales</taxon>
        <taxon>Bacillaceae</taxon>
        <taxon>Oceanobacillus</taxon>
    </lineage>
</organism>
<dbReference type="SUPFAM" id="SSF53850">
    <property type="entry name" value="Periplasmic binding protein-like II"/>
    <property type="match status" value="1"/>
</dbReference>
<dbReference type="EMBL" id="FOHE01000002">
    <property type="protein sequence ID" value="SES78780.1"/>
    <property type="molecule type" value="Genomic_DNA"/>
</dbReference>
<evidence type="ECO:0000256" key="1">
    <source>
        <dbReference type="ARBA" id="ARBA00009437"/>
    </source>
</evidence>
<evidence type="ECO:0000313" key="7">
    <source>
        <dbReference type="Proteomes" id="UP000198618"/>
    </source>
</evidence>
<dbReference type="Pfam" id="PF03466">
    <property type="entry name" value="LysR_substrate"/>
    <property type="match status" value="1"/>
</dbReference>
<dbReference type="AlphaFoldDB" id="A0A1H9ZB50"/>
<evidence type="ECO:0000256" key="3">
    <source>
        <dbReference type="ARBA" id="ARBA00023125"/>
    </source>
</evidence>
<comment type="similarity">
    <text evidence="1">Belongs to the LysR transcriptional regulatory family.</text>
</comment>
<dbReference type="Proteomes" id="UP000198618">
    <property type="component" value="Unassembled WGS sequence"/>
</dbReference>
<proteinExistence type="inferred from homology"/>
<dbReference type="PANTHER" id="PTHR30126:SF64">
    <property type="entry name" value="HTH-TYPE TRANSCRIPTIONAL REGULATOR CITR"/>
    <property type="match status" value="1"/>
</dbReference>